<dbReference type="AlphaFoldDB" id="A0A7R9QS41"/>
<evidence type="ECO:0000313" key="3">
    <source>
        <dbReference type="Proteomes" id="UP000728032"/>
    </source>
</evidence>
<keyword evidence="1" id="KW-0812">Transmembrane</keyword>
<sequence>MSKFQFEPHIGSDCYVGDVQKYNIKKLVQKLDFYSIMSISIISGMCALIGLATICDLSQVYLDSASPPTEGIVDYELSTLSSVGLLTAYTTSVYAIRCNGRVNLVKYVAKRLIRLLPPIVLPILLMSLMPLLPNGGPVYNSSTTRMRDNCAQNWWKNLLFISNLLDPNDTRPKMFNLFAITLRNSKRLTA</sequence>
<feature type="non-terminal residue" evidence="2">
    <location>
        <position position="190"/>
    </location>
</feature>
<feature type="transmembrane region" description="Helical" evidence="1">
    <location>
        <begin position="112"/>
        <end position="132"/>
    </location>
</feature>
<dbReference type="PANTHER" id="PTHR11161:SF0">
    <property type="entry name" value="O-ACYLTRANSFERASE LIKE PROTEIN"/>
    <property type="match status" value="1"/>
</dbReference>
<feature type="transmembrane region" description="Helical" evidence="1">
    <location>
        <begin position="33"/>
        <end position="62"/>
    </location>
</feature>
<accession>A0A7R9QS41</accession>
<dbReference type="PANTHER" id="PTHR11161">
    <property type="entry name" value="O-ACYLTRANSFERASE"/>
    <property type="match status" value="1"/>
</dbReference>
<feature type="transmembrane region" description="Helical" evidence="1">
    <location>
        <begin position="82"/>
        <end position="100"/>
    </location>
</feature>
<name>A0A7R9QS41_9ACAR</name>
<organism evidence="2">
    <name type="scientific">Oppiella nova</name>
    <dbReference type="NCBI Taxonomy" id="334625"/>
    <lineage>
        <taxon>Eukaryota</taxon>
        <taxon>Metazoa</taxon>
        <taxon>Ecdysozoa</taxon>
        <taxon>Arthropoda</taxon>
        <taxon>Chelicerata</taxon>
        <taxon>Arachnida</taxon>
        <taxon>Acari</taxon>
        <taxon>Acariformes</taxon>
        <taxon>Sarcoptiformes</taxon>
        <taxon>Oribatida</taxon>
        <taxon>Brachypylina</taxon>
        <taxon>Oppioidea</taxon>
        <taxon>Oppiidae</taxon>
        <taxon>Oppiella</taxon>
    </lineage>
</organism>
<evidence type="ECO:0000256" key="1">
    <source>
        <dbReference type="SAM" id="Phobius"/>
    </source>
</evidence>
<dbReference type="InterPro" id="IPR052728">
    <property type="entry name" value="O2_lipid_transport_reg"/>
</dbReference>
<dbReference type="EMBL" id="OC923232">
    <property type="protein sequence ID" value="CAD7654712.1"/>
    <property type="molecule type" value="Genomic_DNA"/>
</dbReference>
<dbReference type="Proteomes" id="UP000728032">
    <property type="component" value="Unassembled WGS sequence"/>
</dbReference>
<keyword evidence="1" id="KW-0472">Membrane</keyword>
<gene>
    <name evidence="2" type="ORF">ONB1V03_LOCUS11357</name>
</gene>
<proteinExistence type="predicted"/>
<dbReference type="EMBL" id="CAJPVJ010008407">
    <property type="protein sequence ID" value="CAG2171899.1"/>
    <property type="molecule type" value="Genomic_DNA"/>
</dbReference>
<dbReference type="OrthoDB" id="10265389at2759"/>
<keyword evidence="1" id="KW-1133">Transmembrane helix</keyword>
<reference evidence="2" key="1">
    <citation type="submission" date="2020-11" db="EMBL/GenBank/DDBJ databases">
        <authorList>
            <person name="Tran Van P."/>
        </authorList>
    </citation>
    <scope>NUCLEOTIDE SEQUENCE</scope>
</reference>
<keyword evidence="3" id="KW-1185">Reference proteome</keyword>
<protein>
    <submittedName>
        <fullName evidence="2">Uncharacterized protein</fullName>
    </submittedName>
</protein>
<evidence type="ECO:0000313" key="2">
    <source>
        <dbReference type="EMBL" id="CAD7654712.1"/>
    </source>
</evidence>